<name>A0A433HNY2_9BACI</name>
<accession>A0A433HNY2</accession>
<dbReference type="OrthoDB" id="2886369at2"/>
<protein>
    <submittedName>
        <fullName evidence="1">Uncharacterized protein</fullName>
    </submittedName>
</protein>
<dbReference type="EMBL" id="RYZZ01000007">
    <property type="protein sequence ID" value="RUQ30029.1"/>
    <property type="molecule type" value="Genomic_DNA"/>
</dbReference>
<dbReference type="RefSeq" id="WP_126864050.1">
    <property type="nucleotide sequence ID" value="NZ_JAUSTX010000001.1"/>
</dbReference>
<dbReference type="Proteomes" id="UP000267430">
    <property type="component" value="Unassembled WGS sequence"/>
</dbReference>
<sequence>MGIFKGNKQTESEDHFTQFMFGRKAAPPPKEEKTDWKSIAANVDYQQLMGNFDKLMNAYNQVKPGLSKINPMLSKLIKKNKS</sequence>
<proteinExistence type="predicted"/>
<dbReference type="AlphaFoldDB" id="A0A433HNY2"/>
<evidence type="ECO:0000313" key="1">
    <source>
        <dbReference type="EMBL" id="RUQ30029.1"/>
    </source>
</evidence>
<comment type="caution">
    <text evidence="1">The sequence shown here is derived from an EMBL/GenBank/DDBJ whole genome shotgun (WGS) entry which is preliminary data.</text>
</comment>
<gene>
    <name evidence="1" type="ORF">ELQ35_06650</name>
</gene>
<organism evidence="1 2">
    <name type="scientific">Peribacillus cavernae</name>
    <dbReference type="NCBI Taxonomy" id="1674310"/>
    <lineage>
        <taxon>Bacteria</taxon>
        <taxon>Bacillati</taxon>
        <taxon>Bacillota</taxon>
        <taxon>Bacilli</taxon>
        <taxon>Bacillales</taxon>
        <taxon>Bacillaceae</taxon>
        <taxon>Peribacillus</taxon>
    </lineage>
</organism>
<evidence type="ECO:0000313" key="2">
    <source>
        <dbReference type="Proteomes" id="UP000267430"/>
    </source>
</evidence>
<reference evidence="1 2" key="1">
    <citation type="submission" date="2018-12" db="EMBL/GenBank/DDBJ databases">
        <title>Bacillus chawlae sp. nov., Bacillus glennii sp. nov., and Bacillus saganii sp. nov. Isolated from the Vehicle Assembly Building at Kennedy Space Center where the Viking Spacecraft were Assembled.</title>
        <authorList>
            <person name="Seuylemezian A."/>
            <person name="Vaishampayan P."/>
        </authorList>
    </citation>
    <scope>NUCLEOTIDE SEQUENCE [LARGE SCALE GENOMIC DNA]</scope>
    <source>
        <strain evidence="1 2">L5</strain>
    </source>
</reference>
<keyword evidence="2" id="KW-1185">Reference proteome</keyword>